<feature type="region of interest" description="Disordered" evidence="2">
    <location>
        <begin position="151"/>
        <end position="170"/>
    </location>
</feature>
<evidence type="ECO:0000259" key="3">
    <source>
        <dbReference type="Pfam" id="PF00888"/>
    </source>
</evidence>
<proteinExistence type="inferred from homology"/>
<feature type="domain" description="Cullin N-terminal" evidence="3">
    <location>
        <begin position="219"/>
        <end position="419"/>
    </location>
</feature>
<dbReference type="RefSeq" id="XP_035549120.1">
    <property type="nucleotide sequence ID" value="XM_035693227.1"/>
</dbReference>
<sequence>MRQVVMLDEGLSILEEGIVKAKNILIGHPPKALFSSEDYMKFYNCVYTMCSQRPPYDYSGELYERYKTALEESIVSVPPTGGQDISKAAKQPCNPRYSPSLGYYVHYPREPFQTLRDLPSSLTPLRNKVVQPSNTANYHCAARKTKVCHQQKKKKVRYRNPPTENPARKPPFIATRNIRLSASLTTTNSKGESGSPCRKPLELLKNPSGAPFTKTEVEWSPKQVLPSLNDKHDACLLADLQQMWTNYKVMTKCLSGFFLYLDHHFVVRRNLPSLNDLATISFHNLVWSKLYGNFLDAAISLINQDRNGKQVQQDLLKDVLTFSTFFAEIGEQKIEYYETFEQIMLKEAASYYAQLASELLCCRSYTDYIQTVAWLLIQERERSGRYLQQGSVEKLLEIVKRKLMDETALLLVEKQKAECHDTATYQDLLSKCAGMSLGEESSVSPLTQWPFPQ</sequence>
<dbReference type="GO" id="GO:0016567">
    <property type="term" value="P:protein ubiquitination"/>
    <property type="evidence" value="ECO:0000318"/>
    <property type="project" value="GO_Central"/>
</dbReference>
<dbReference type="Proteomes" id="UP000235220">
    <property type="component" value="Chromosome 8"/>
</dbReference>
<dbReference type="InterPro" id="IPR045093">
    <property type="entry name" value="Cullin"/>
</dbReference>
<organism evidence="4 5">
    <name type="scientific">Juglans regia</name>
    <name type="common">English walnut</name>
    <dbReference type="NCBI Taxonomy" id="51240"/>
    <lineage>
        <taxon>Eukaryota</taxon>
        <taxon>Viridiplantae</taxon>
        <taxon>Streptophyta</taxon>
        <taxon>Embryophyta</taxon>
        <taxon>Tracheophyta</taxon>
        <taxon>Spermatophyta</taxon>
        <taxon>Magnoliopsida</taxon>
        <taxon>eudicotyledons</taxon>
        <taxon>Gunneridae</taxon>
        <taxon>Pentapetalae</taxon>
        <taxon>rosids</taxon>
        <taxon>fabids</taxon>
        <taxon>Fagales</taxon>
        <taxon>Juglandaceae</taxon>
        <taxon>Juglans</taxon>
    </lineage>
</organism>
<keyword evidence="4" id="KW-1185">Reference proteome</keyword>
<dbReference type="Pfam" id="PF00888">
    <property type="entry name" value="Cullin"/>
    <property type="match status" value="1"/>
</dbReference>
<dbReference type="Gene3D" id="1.20.1310.10">
    <property type="entry name" value="Cullin Repeats"/>
    <property type="match status" value="3"/>
</dbReference>
<dbReference type="AlphaFoldDB" id="A0A6P9EKU6"/>
<protein>
    <submittedName>
        <fullName evidence="5">Cullin-1-like isoform X1</fullName>
    </submittedName>
</protein>
<reference evidence="5" key="1">
    <citation type="submission" date="2025-08" db="UniProtKB">
        <authorList>
            <consortium name="RefSeq"/>
        </authorList>
    </citation>
    <scope>IDENTIFICATION</scope>
    <source>
        <tissue evidence="5">Leaves</tissue>
    </source>
</reference>
<accession>A0A6P9EKU6</accession>
<dbReference type="OrthoDB" id="1929542at2759"/>
<evidence type="ECO:0000256" key="1">
    <source>
        <dbReference type="ARBA" id="ARBA00006019"/>
    </source>
</evidence>
<gene>
    <name evidence="5" type="primary">LOC109009745</name>
</gene>
<dbReference type="PANTHER" id="PTHR11932">
    <property type="entry name" value="CULLIN"/>
    <property type="match status" value="1"/>
</dbReference>
<name>A0A6P9EKU6_JUGRE</name>
<dbReference type="InParanoid" id="A0A6P9EKU6"/>
<dbReference type="SUPFAM" id="SSF74788">
    <property type="entry name" value="Cullin repeat-like"/>
    <property type="match status" value="2"/>
</dbReference>
<evidence type="ECO:0000313" key="5">
    <source>
        <dbReference type="RefSeq" id="XP_035549120.1"/>
    </source>
</evidence>
<dbReference type="InterPro" id="IPR016159">
    <property type="entry name" value="Cullin_repeat-like_dom_sf"/>
</dbReference>
<dbReference type="GO" id="GO:0006511">
    <property type="term" value="P:ubiquitin-dependent protein catabolic process"/>
    <property type="evidence" value="ECO:0007669"/>
    <property type="project" value="InterPro"/>
</dbReference>
<evidence type="ECO:0000256" key="2">
    <source>
        <dbReference type="SAM" id="MobiDB-lite"/>
    </source>
</evidence>
<dbReference type="GO" id="GO:0031461">
    <property type="term" value="C:cullin-RING ubiquitin ligase complex"/>
    <property type="evidence" value="ECO:0000318"/>
    <property type="project" value="GO_Central"/>
</dbReference>
<dbReference type="InterPro" id="IPR001373">
    <property type="entry name" value="Cullin_N"/>
</dbReference>
<evidence type="ECO:0000313" key="4">
    <source>
        <dbReference type="Proteomes" id="UP000235220"/>
    </source>
</evidence>
<dbReference type="GO" id="GO:0031625">
    <property type="term" value="F:ubiquitin protein ligase binding"/>
    <property type="evidence" value="ECO:0000318"/>
    <property type="project" value="GO_Central"/>
</dbReference>
<dbReference type="GeneID" id="109009745"/>
<dbReference type="FunCoup" id="A0A6P9EKU6">
    <property type="interactions" value="101"/>
</dbReference>
<comment type="similarity">
    <text evidence="1">Belongs to the cullin family.</text>
</comment>